<evidence type="ECO:0000313" key="3">
    <source>
        <dbReference type="Proteomes" id="UP000234323"/>
    </source>
</evidence>
<sequence length="116" mass="13333">MKFPVFLTLIIIFFATAFVPVTEGFIASVNRHMAGYCKLWVTDENGDYVAGNKNYHRCDLETRFSIDTGSSKAYYLNAHVRGSAKKTKHRGPFVDDVCYDIRGLTYDWTFDPYDHC</sequence>
<dbReference type="EMBL" id="LLXI01002881">
    <property type="protein sequence ID" value="PKY58170.1"/>
    <property type="molecule type" value="Genomic_DNA"/>
</dbReference>
<dbReference type="OrthoDB" id="2451120at2759"/>
<organism evidence="2 3">
    <name type="scientific">Rhizophagus irregularis</name>
    <dbReference type="NCBI Taxonomy" id="588596"/>
    <lineage>
        <taxon>Eukaryota</taxon>
        <taxon>Fungi</taxon>
        <taxon>Fungi incertae sedis</taxon>
        <taxon>Mucoromycota</taxon>
        <taxon>Glomeromycotina</taxon>
        <taxon>Glomeromycetes</taxon>
        <taxon>Glomerales</taxon>
        <taxon>Glomeraceae</taxon>
        <taxon>Rhizophagus</taxon>
    </lineage>
</organism>
<gene>
    <name evidence="2" type="ORF">RhiirA4_479858</name>
</gene>
<comment type="caution">
    <text evidence="2">The sequence shown here is derived from an EMBL/GenBank/DDBJ whole genome shotgun (WGS) entry which is preliminary data.</text>
</comment>
<reference evidence="2 3" key="1">
    <citation type="submission" date="2015-10" db="EMBL/GenBank/DDBJ databases">
        <title>Genome analyses suggest a sexual origin of heterokaryosis in a supposedly ancient asexual fungus.</title>
        <authorList>
            <person name="Ropars J."/>
            <person name="Sedzielewska K."/>
            <person name="Noel J."/>
            <person name="Charron P."/>
            <person name="Farinelli L."/>
            <person name="Marton T."/>
            <person name="Kruger M."/>
            <person name="Pelin A."/>
            <person name="Brachmann A."/>
            <person name="Corradi N."/>
        </authorList>
    </citation>
    <scope>NUCLEOTIDE SEQUENCE [LARGE SCALE GENOMIC DNA]</scope>
    <source>
        <strain evidence="2 3">A4</strain>
    </source>
</reference>
<name>A0A2I1HH75_9GLOM</name>
<feature type="chain" id="PRO_5014144603" evidence="1">
    <location>
        <begin position="25"/>
        <end position="116"/>
    </location>
</feature>
<dbReference type="AlphaFoldDB" id="A0A2I1HH75"/>
<evidence type="ECO:0000313" key="2">
    <source>
        <dbReference type="EMBL" id="PKY58170.1"/>
    </source>
</evidence>
<dbReference type="VEuPathDB" id="FungiDB:FUN_014362"/>
<dbReference type="VEuPathDB" id="FungiDB:RhiirFUN_011549"/>
<keyword evidence="1" id="KW-0732">Signal</keyword>
<accession>A0A2I1HH75</accession>
<feature type="signal peptide" evidence="1">
    <location>
        <begin position="1"/>
        <end position="24"/>
    </location>
</feature>
<protein>
    <submittedName>
        <fullName evidence="2">Uncharacterized protein</fullName>
    </submittedName>
</protein>
<dbReference type="VEuPathDB" id="FungiDB:RhiirA1_428397"/>
<dbReference type="Proteomes" id="UP000234323">
    <property type="component" value="Unassembled WGS sequence"/>
</dbReference>
<keyword evidence="3" id="KW-1185">Reference proteome</keyword>
<evidence type="ECO:0000256" key="1">
    <source>
        <dbReference type="SAM" id="SignalP"/>
    </source>
</evidence>
<proteinExistence type="predicted"/>